<evidence type="ECO:0000313" key="2">
    <source>
        <dbReference type="Proteomes" id="UP000658656"/>
    </source>
</evidence>
<reference evidence="1" key="2">
    <citation type="submission" date="2020-09" db="EMBL/GenBank/DDBJ databases">
        <authorList>
            <person name="Sun Q."/>
            <person name="Zhou Y."/>
        </authorList>
    </citation>
    <scope>NUCLEOTIDE SEQUENCE</scope>
    <source>
        <strain evidence="1">CGMCC 4.7679</strain>
    </source>
</reference>
<sequence>MRYAIGPLCTGAGPVCSGVVIDQAAELSTFVAGFSASLSSHAPYRPPTPGERDDVAAAVLAFVAGRSFSPGGFATAEYGRYAVLVHERGWGLYAVDRGAPPGLAVQVPHPNSDLHTEKVGVAVFTRTPSVLLVAGAHRKAGRGAADVAHREDSVFHAVATGLALPQVQLHGFQDAALPGAEVVVSPGAGAPGPAVRALAAELADAGFATRRAWADDCRRLAGTRNRQGRAAARLGTVFAHVEVNRTVREDPTRRVELARVVSRISSA</sequence>
<evidence type="ECO:0000313" key="1">
    <source>
        <dbReference type="EMBL" id="GHF76816.1"/>
    </source>
</evidence>
<keyword evidence="2" id="KW-1185">Reference proteome</keyword>
<name>A0A8H9MD57_9PSEU</name>
<dbReference type="AlphaFoldDB" id="A0A8H9MD57"/>
<comment type="caution">
    <text evidence="1">The sequence shown here is derived from an EMBL/GenBank/DDBJ whole genome shotgun (WGS) entry which is preliminary data.</text>
</comment>
<organism evidence="1 2">
    <name type="scientific">Amycolatopsis bartoniae</name>
    <dbReference type="NCBI Taxonomy" id="941986"/>
    <lineage>
        <taxon>Bacteria</taxon>
        <taxon>Bacillati</taxon>
        <taxon>Actinomycetota</taxon>
        <taxon>Actinomycetes</taxon>
        <taxon>Pseudonocardiales</taxon>
        <taxon>Pseudonocardiaceae</taxon>
        <taxon>Amycolatopsis</taxon>
    </lineage>
</organism>
<protein>
    <submittedName>
        <fullName evidence="1">Uncharacterized protein</fullName>
    </submittedName>
</protein>
<proteinExistence type="predicted"/>
<dbReference type="Proteomes" id="UP000658656">
    <property type="component" value="Unassembled WGS sequence"/>
</dbReference>
<dbReference type="EMBL" id="BNAV01000011">
    <property type="protein sequence ID" value="GHF76816.1"/>
    <property type="molecule type" value="Genomic_DNA"/>
</dbReference>
<accession>A0A8H9MD57</accession>
<gene>
    <name evidence="1" type="ORF">GCM10017566_58740</name>
</gene>
<reference evidence="1" key="1">
    <citation type="journal article" date="2014" name="Int. J. Syst. Evol. Microbiol.">
        <title>Complete genome sequence of Corynebacterium casei LMG S-19264T (=DSM 44701T), isolated from a smear-ripened cheese.</title>
        <authorList>
            <consortium name="US DOE Joint Genome Institute (JGI-PGF)"/>
            <person name="Walter F."/>
            <person name="Albersmeier A."/>
            <person name="Kalinowski J."/>
            <person name="Ruckert C."/>
        </authorList>
    </citation>
    <scope>NUCLEOTIDE SEQUENCE</scope>
    <source>
        <strain evidence="1">CGMCC 4.7679</strain>
    </source>
</reference>